<dbReference type="GO" id="GO:0033214">
    <property type="term" value="P:siderophore-iron import into cell"/>
    <property type="evidence" value="ECO:0007669"/>
    <property type="project" value="TreeGrafter"/>
</dbReference>
<dbReference type="EMBL" id="UAWC01000026">
    <property type="protein sequence ID" value="SQB36222.1"/>
    <property type="molecule type" value="Genomic_DNA"/>
</dbReference>
<dbReference type="InterPro" id="IPR000522">
    <property type="entry name" value="ABC_transptr_permease_BtuC"/>
</dbReference>
<dbReference type="GO" id="GO:0005886">
    <property type="term" value="C:plasma membrane"/>
    <property type="evidence" value="ECO:0007669"/>
    <property type="project" value="UniProtKB-SubCell"/>
</dbReference>
<protein>
    <submittedName>
        <fullName evidence="9">ABC transporter</fullName>
    </submittedName>
</protein>
<evidence type="ECO:0000256" key="7">
    <source>
        <dbReference type="ARBA" id="ARBA00023136"/>
    </source>
</evidence>
<sequence>MKTIFKENTSFLFIILLVIMILSMVVAVGIGPVSIDFMDVWKIILYKLGFNIDGVAQISSNIQRIVWYLRLPRVILSAVVGSGLAIAGVSMQAFTKNPLSDPYILGISSGASAGAVAAALIGIFNIFGIFAMPIGAFIGSLISIIVVYYLSRTKEGILPIRLVLTGLAVSSIFSAFTNYLIYSSKDESGIRNAVFWMMGGLSGTKWIYIPIPLAVLIVSILVLFCLSNALNTMLIGEQTAIVLGMNIKLIRTIVVLVCALLTGTLVAISGSIGFVGLIVPHISRNFVGSDHRKVLPISALLGALLIIWADVAARMVVAPQELPIGIVTALTGGPFFIWLLK</sequence>
<dbReference type="PANTHER" id="PTHR30472">
    <property type="entry name" value="FERRIC ENTEROBACTIN TRANSPORT SYSTEM PERMEASE PROTEIN"/>
    <property type="match status" value="1"/>
</dbReference>
<evidence type="ECO:0000313" key="10">
    <source>
        <dbReference type="Proteomes" id="UP000250223"/>
    </source>
</evidence>
<feature type="transmembrane region" description="Helical" evidence="8">
    <location>
        <begin position="294"/>
        <end position="313"/>
    </location>
</feature>
<evidence type="ECO:0000256" key="6">
    <source>
        <dbReference type="ARBA" id="ARBA00022989"/>
    </source>
</evidence>
<dbReference type="Proteomes" id="UP000250223">
    <property type="component" value="Unassembled WGS sequence"/>
</dbReference>
<dbReference type="RefSeq" id="WP_242976780.1">
    <property type="nucleotide sequence ID" value="NZ_UAWC01000026.1"/>
</dbReference>
<accession>A0A2X2VYY9</accession>
<dbReference type="AlphaFoldDB" id="A0A2X2VYY9"/>
<feature type="transmembrane region" description="Helical" evidence="8">
    <location>
        <begin position="12"/>
        <end position="35"/>
    </location>
</feature>
<gene>
    <name evidence="9" type="primary">feuC</name>
    <name evidence="9" type="ORF">NCTC13028_02457</name>
</gene>
<evidence type="ECO:0000256" key="2">
    <source>
        <dbReference type="ARBA" id="ARBA00007935"/>
    </source>
</evidence>
<dbReference type="Gene3D" id="1.10.3470.10">
    <property type="entry name" value="ABC transporter involved in vitamin B12 uptake, BtuC"/>
    <property type="match status" value="1"/>
</dbReference>
<evidence type="ECO:0000313" key="9">
    <source>
        <dbReference type="EMBL" id="SQB36222.1"/>
    </source>
</evidence>
<dbReference type="InterPro" id="IPR037294">
    <property type="entry name" value="ABC_BtuC-like"/>
</dbReference>
<dbReference type="PANTHER" id="PTHR30472:SF25">
    <property type="entry name" value="ABC TRANSPORTER PERMEASE PROTEIN MJ0876-RELATED"/>
    <property type="match status" value="1"/>
</dbReference>
<feature type="transmembrane region" description="Helical" evidence="8">
    <location>
        <begin position="162"/>
        <end position="182"/>
    </location>
</feature>
<feature type="transmembrane region" description="Helical" evidence="8">
    <location>
        <begin position="103"/>
        <end position="124"/>
    </location>
</feature>
<dbReference type="Pfam" id="PF01032">
    <property type="entry name" value="FecCD"/>
    <property type="match status" value="1"/>
</dbReference>
<feature type="transmembrane region" description="Helical" evidence="8">
    <location>
        <begin position="322"/>
        <end position="340"/>
    </location>
</feature>
<feature type="transmembrane region" description="Helical" evidence="8">
    <location>
        <begin position="206"/>
        <end position="226"/>
    </location>
</feature>
<name>A0A2X2VYY9_CLOCO</name>
<reference evidence="9 10" key="1">
    <citation type="submission" date="2018-06" db="EMBL/GenBank/DDBJ databases">
        <authorList>
            <consortium name="Pathogen Informatics"/>
            <person name="Doyle S."/>
        </authorList>
    </citation>
    <scope>NUCLEOTIDE SEQUENCE [LARGE SCALE GENOMIC DNA]</scope>
    <source>
        <strain evidence="9 10">NCTC13028</strain>
    </source>
</reference>
<dbReference type="GO" id="GO:0022857">
    <property type="term" value="F:transmembrane transporter activity"/>
    <property type="evidence" value="ECO:0007669"/>
    <property type="project" value="InterPro"/>
</dbReference>
<evidence type="ECO:0000256" key="1">
    <source>
        <dbReference type="ARBA" id="ARBA00004651"/>
    </source>
</evidence>
<keyword evidence="7 8" id="KW-0472">Membrane</keyword>
<proteinExistence type="inferred from homology"/>
<evidence type="ECO:0000256" key="5">
    <source>
        <dbReference type="ARBA" id="ARBA00022692"/>
    </source>
</evidence>
<feature type="transmembrane region" description="Helical" evidence="8">
    <location>
        <begin position="74"/>
        <end position="91"/>
    </location>
</feature>
<evidence type="ECO:0000256" key="3">
    <source>
        <dbReference type="ARBA" id="ARBA00022448"/>
    </source>
</evidence>
<keyword evidence="6 8" id="KW-1133">Transmembrane helix</keyword>
<organism evidence="9 10">
    <name type="scientific">Clostridium cochlearium</name>
    <dbReference type="NCBI Taxonomy" id="1494"/>
    <lineage>
        <taxon>Bacteria</taxon>
        <taxon>Bacillati</taxon>
        <taxon>Bacillota</taxon>
        <taxon>Clostridia</taxon>
        <taxon>Eubacteriales</taxon>
        <taxon>Clostridiaceae</taxon>
        <taxon>Clostridium</taxon>
    </lineage>
</organism>
<evidence type="ECO:0000256" key="4">
    <source>
        <dbReference type="ARBA" id="ARBA00022475"/>
    </source>
</evidence>
<keyword evidence="4" id="KW-1003">Cell membrane</keyword>
<comment type="similarity">
    <text evidence="2">Belongs to the binding-protein-dependent transport system permease family. FecCD subfamily.</text>
</comment>
<keyword evidence="5 8" id="KW-0812">Transmembrane</keyword>
<dbReference type="FunFam" id="1.10.3470.10:FF:000001">
    <property type="entry name" value="Vitamin B12 ABC transporter permease BtuC"/>
    <property type="match status" value="1"/>
</dbReference>
<evidence type="ECO:0000256" key="8">
    <source>
        <dbReference type="SAM" id="Phobius"/>
    </source>
</evidence>
<feature type="transmembrane region" description="Helical" evidence="8">
    <location>
        <begin position="130"/>
        <end position="150"/>
    </location>
</feature>
<comment type="subcellular location">
    <subcellularLocation>
        <location evidence="1">Cell membrane</location>
        <topology evidence="1">Multi-pass membrane protein</topology>
    </subcellularLocation>
</comment>
<dbReference type="CDD" id="cd06550">
    <property type="entry name" value="TM_ABC_iron-siderophores_like"/>
    <property type="match status" value="1"/>
</dbReference>
<keyword evidence="3" id="KW-0813">Transport</keyword>
<feature type="transmembrane region" description="Helical" evidence="8">
    <location>
        <begin position="253"/>
        <end position="282"/>
    </location>
</feature>
<dbReference type="SUPFAM" id="SSF81345">
    <property type="entry name" value="ABC transporter involved in vitamin B12 uptake, BtuC"/>
    <property type="match status" value="1"/>
</dbReference>